<proteinExistence type="predicted"/>
<keyword evidence="2 5" id="KW-0812">Transmembrane</keyword>
<dbReference type="Gene3D" id="1.10.1450.10">
    <property type="entry name" value="Tetraspanin"/>
    <property type="match status" value="1"/>
</dbReference>
<protein>
    <submittedName>
        <fullName evidence="6">Tetraspanin-15</fullName>
    </submittedName>
</protein>
<keyword evidence="3 5" id="KW-1133">Transmembrane helix</keyword>
<evidence type="ECO:0000313" key="7">
    <source>
        <dbReference type="Proteomes" id="UP001469553"/>
    </source>
</evidence>
<evidence type="ECO:0000256" key="2">
    <source>
        <dbReference type="ARBA" id="ARBA00022692"/>
    </source>
</evidence>
<reference evidence="6 7" key="1">
    <citation type="submission" date="2021-06" db="EMBL/GenBank/DDBJ databases">
        <authorList>
            <person name="Palmer J.M."/>
        </authorList>
    </citation>
    <scope>NUCLEOTIDE SEQUENCE [LARGE SCALE GENOMIC DNA]</scope>
    <source>
        <strain evidence="6 7">AS_MEX2019</strain>
        <tissue evidence="6">Muscle</tissue>
    </source>
</reference>
<dbReference type="InterPro" id="IPR018499">
    <property type="entry name" value="Tetraspanin/Peripherin"/>
</dbReference>
<name>A0ABV0YRV5_9TELE</name>
<evidence type="ECO:0000256" key="5">
    <source>
        <dbReference type="SAM" id="Phobius"/>
    </source>
</evidence>
<comment type="caution">
    <text evidence="6">The sequence shown here is derived from an EMBL/GenBank/DDBJ whole genome shotgun (WGS) entry which is preliminary data.</text>
</comment>
<sequence length="154" mass="17636">FKCCGANDFKDWEVNMYHNSSGTGPLAGGVPYTCCVTKPNEVVNTLCGFKVLEQERLDLMDVIYVRGCTDAFLIWVMDNYKRMAILLLVILLPQFFGVIVSWLYIGRVEEAIIEFGACRDELLPKEEGRVSKMFKCMPDKQRYTVTSSNRQRVK</sequence>
<evidence type="ECO:0000256" key="4">
    <source>
        <dbReference type="ARBA" id="ARBA00023136"/>
    </source>
</evidence>
<evidence type="ECO:0000313" key="6">
    <source>
        <dbReference type="EMBL" id="MEQ2296593.1"/>
    </source>
</evidence>
<dbReference type="InterPro" id="IPR008952">
    <property type="entry name" value="Tetraspanin_EC2_sf"/>
</dbReference>
<evidence type="ECO:0000256" key="1">
    <source>
        <dbReference type="ARBA" id="ARBA00004141"/>
    </source>
</evidence>
<accession>A0ABV0YRV5</accession>
<dbReference type="Pfam" id="PF00335">
    <property type="entry name" value="Tetraspanin"/>
    <property type="match status" value="1"/>
</dbReference>
<gene>
    <name evidence="6" type="primary">TSPAN15_1</name>
    <name evidence="6" type="ORF">AMECASPLE_026299</name>
</gene>
<keyword evidence="7" id="KW-1185">Reference proteome</keyword>
<feature type="non-terminal residue" evidence="6">
    <location>
        <position position="1"/>
    </location>
</feature>
<evidence type="ECO:0000256" key="3">
    <source>
        <dbReference type="ARBA" id="ARBA00022989"/>
    </source>
</evidence>
<dbReference type="Proteomes" id="UP001469553">
    <property type="component" value="Unassembled WGS sequence"/>
</dbReference>
<dbReference type="EMBL" id="JAHRIP010040290">
    <property type="protein sequence ID" value="MEQ2296593.1"/>
    <property type="molecule type" value="Genomic_DNA"/>
</dbReference>
<organism evidence="6 7">
    <name type="scientific">Ameca splendens</name>
    <dbReference type="NCBI Taxonomy" id="208324"/>
    <lineage>
        <taxon>Eukaryota</taxon>
        <taxon>Metazoa</taxon>
        <taxon>Chordata</taxon>
        <taxon>Craniata</taxon>
        <taxon>Vertebrata</taxon>
        <taxon>Euteleostomi</taxon>
        <taxon>Actinopterygii</taxon>
        <taxon>Neopterygii</taxon>
        <taxon>Teleostei</taxon>
        <taxon>Neoteleostei</taxon>
        <taxon>Acanthomorphata</taxon>
        <taxon>Ovalentaria</taxon>
        <taxon>Atherinomorphae</taxon>
        <taxon>Cyprinodontiformes</taxon>
        <taxon>Goodeidae</taxon>
        <taxon>Ameca</taxon>
    </lineage>
</organism>
<comment type="subcellular location">
    <subcellularLocation>
        <location evidence="1">Membrane</location>
        <topology evidence="1">Multi-pass membrane protein</topology>
    </subcellularLocation>
</comment>
<feature type="transmembrane region" description="Helical" evidence="5">
    <location>
        <begin position="84"/>
        <end position="105"/>
    </location>
</feature>
<keyword evidence="4 5" id="KW-0472">Membrane</keyword>